<feature type="compositionally biased region" description="Basic residues" evidence="3">
    <location>
        <begin position="31"/>
        <end position="40"/>
    </location>
</feature>
<dbReference type="InterPro" id="IPR002885">
    <property type="entry name" value="PPR_rpt"/>
</dbReference>
<dbReference type="PANTHER" id="PTHR47926">
    <property type="entry name" value="PENTATRICOPEPTIDE REPEAT-CONTAINING PROTEIN"/>
    <property type="match status" value="1"/>
</dbReference>
<evidence type="ECO:0000256" key="2">
    <source>
        <dbReference type="PROSITE-ProRule" id="PRU00708"/>
    </source>
</evidence>
<accession>A0A6I9QJH9</accession>
<dbReference type="KEGG" id="egu:105036498"/>
<dbReference type="FunFam" id="1.25.40.10:FF:000344">
    <property type="entry name" value="Pentatricopeptide repeat-containing protein"/>
    <property type="match status" value="1"/>
</dbReference>
<dbReference type="InterPro" id="IPR046960">
    <property type="entry name" value="PPR_At4g14850-like_plant"/>
</dbReference>
<dbReference type="AlphaFoldDB" id="A0A6I9QJH9"/>
<evidence type="ECO:0000256" key="3">
    <source>
        <dbReference type="SAM" id="MobiDB-lite"/>
    </source>
</evidence>
<keyword evidence="1" id="KW-0677">Repeat</keyword>
<dbReference type="Pfam" id="PF13041">
    <property type="entry name" value="PPR_2"/>
    <property type="match status" value="1"/>
</dbReference>
<dbReference type="Pfam" id="PF14432">
    <property type="entry name" value="DYW_deaminase"/>
    <property type="match status" value="1"/>
</dbReference>
<dbReference type="RefSeq" id="XP_010910564.1">
    <property type="nucleotide sequence ID" value="XM_010912262.2"/>
</dbReference>
<reference evidence="6" key="1">
    <citation type="submission" date="2025-08" db="UniProtKB">
        <authorList>
            <consortium name="RefSeq"/>
        </authorList>
    </citation>
    <scope>IDENTIFICATION</scope>
</reference>
<proteinExistence type="predicted"/>
<feature type="repeat" description="PPR" evidence="2">
    <location>
        <begin position="500"/>
        <end position="534"/>
    </location>
</feature>
<feature type="repeat" description="PPR" evidence="2">
    <location>
        <begin position="336"/>
        <end position="366"/>
    </location>
</feature>
<feature type="repeat" description="PPR" evidence="2">
    <location>
        <begin position="367"/>
        <end position="401"/>
    </location>
</feature>
<name>A0A6I9QJH9_ELAGV</name>
<dbReference type="InterPro" id="IPR046848">
    <property type="entry name" value="E_motif"/>
</dbReference>
<dbReference type="Proteomes" id="UP000504607">
    <property type="component" value="Unplaced"/>
</dbReference>
<feature type="repeat" description="PPR" evidence="2">
    <location>
        <begin position="266"/>
        <end position="300"/>
    </location>
</feature>
<evidence type="ECO:0000256" key="1">
    <source>
        <dbReference type="ARBA" id="ARBA00022737"/>
    </source>
</evidence>
<dbReference type="InParanoid" id="A0A6I9QJH9"/>
<dbReference type="Pfam" id="PF20431">
    <property type="entry name" value="E_motif"/>
    <property type="match status" value="1"/>
</dbReference>
<dbReference type="InterPro" id="IPR032867">
    <property type="entry name" value="DYW_dom"/>
</dbReference>
<evidence type="ECO:0000313" key="6">
    <source>
        <dbReference type="RefSeq" id="XP_010910564.1"/>
    </source>
</evidence>
<dbReference type="Pfam" id="PF01535">
    <property type="entry name" value="PPR"/>
    <property type="match status" value="5"/>
</dbReference>
<sequence>MSLIQSLQCCSISTQAFTKAAQTIEGPGQKQPRHHHHHHPAQTIRPIGSAPTAYQPLDQIPLRDTFAWNSLLRAYLVDGNSWKTILVYRHMLLCGARPDHRTLPAVLRASGLSDAFSNGKQVHAHALKLGFASDSYVVSALMEFYGQFEGADIAAMVFSCSNQKNSVSWTLLAKLYLTEDKPSLALQLFHQMVNSNVELDAVALVTAARACGRLRSVHEGKKLHEIARKTGLESDVLVGNSLMKMYLECKRIEEARALFDQMPSKDAASWTTIISGYVNNGGFNEGLKLFRVMCIEGVRPDSFTVSAILPACARIAAHKHGMEIHGCIIRRHIQMNPTVSNALMDMYVKSGSVKAASNIFDRMLEKDAISWTVMIVGYSLHGRGDRGVSLFHHMKENSIVLPDGTTFAAALHACRTACMVEEGRQLFTSIKQPEVEHFAMMVSLLARVGLFDEARTFVEDLRIGCHAIVQRAMLEGCRVHRNTKMGKRIAEQLIELEPLNAENYVLMLNAYAANGKWDVVEGLREMIRDMGLKPKKAYSWIEVRSKVHVFGVGDVSHPRSQRIYWELGCLMKRMKKVGYVLDKDFSLHDVDEERECIPSGHSEMLAVAFGLISMQGSTTVRVAKNLSVCRSCHASLKMVSRVVGKEIVLKDPRVFHHFKDGLCSCRDMW</sequence>
<feature type="domain" description="DYW" evidence="4">
    <location>
        <begin position="578"/>
        <end position="669"/>
    </location>
</feature>
<gene>
    <name evidence="6" type="primary">LOC105036498</name>
</gene>
<organism evidence="5 6">
    <name type="scientific">Elaeis guineensis var. tenera</name>
    <name type="common">Oil palm</name>
    <dbReference type="NCBI Taxonomy" id="51953"/>
    <lineage>
        <taxon>Eukaryota</taxon>
        <taxon>Viridiplantae</taxon>
        <taxon>Streptophyta</taxon>
        <taxon>Embryophyta</taxon>
        <taxon>Tracheophyta</taxon>
        <taxon>Spermatophyta</taxon>
        <taxon>Magnoliopsida</taxon>
        <taxon>Liliopsida</taxon>
        <taxon>Arecaceae</taxon>
        <taxon>Arecoideae</taxon>
        <taxon>Cocoseae</taxon>
        <taxon>Elaeidinae</taxon>
        <taxon>Elaeis</taxon>
    </lineage>
</organism>
<dbReference type="FunFam" id="1.25.40.10:FF:000090">
    <property type="entry name" value="Pentatricopeptide repeat-containing protein, chloroplastic"/>
    <property type="match status" value="1"/>
</dbReference>
<feature type="repeat" description="PPR" evidence="2">
    <location>
        <begin position="235"/>
        <end position="265"/>
    </location>
</feature>
<dbReference type="InterPro" id="IPR011990">
    <property type="entry name" value="TPR-like_helical_dom_sf"/>
</dbReference>
<dbReference type="GO" id="GO:0003723">
    <property type="term" value="F:RNA binding"/>
    <property type="evidence" value="ECO:0007669"/>
    <property type="project" value="InterPro"/>
</dbReference>
<feature type="repeat" description="PPR" evidence="2">
    <location>
        <begin position="165"/>
        <end position="199"/>
    </location>
</feature>
<protein>
    <submittedName>
        <fullName evidence="6">Pentatricopeptide repeat-containing protein At3g12770-like</fullName>
    </submittedName>
</protein>
<evidence type="ECO:0000313" key="5">
    <source>
        <dbReference type="Proteomes" id="UP000504607"/>
    </source>
</evidence>
<evidence type="ECO:0000259" key="4">
    <source>
        <dbReference type="Pfam" id="PF14432"/>
    </source>
</evidence>
<dbReference type="Gene3D" id="1.25.40.10">
    <property type="entry name" value="Tetratricopeptide repeat domain"/>
    <property type="match status" value="4"/>
</dbReference>
<feature type="repeat" description="PPR" evidence="2">
    <location>
        <begin position="64"/>
        <end position="98"/>
    </location>
</feature>
<feature type="region of interest" description="Disordered" evidence="3">
    <location>
        <begin position="22"/>
        <end position="48"/>
    </location>
</feature>
<keyword evidence="5" id="KW-1185">Reference proteome</keyword>
<dbReference type="GO" id="GO:0009451">
    <property type="term" value="P:RNA modification"/>
    <property type="evidence" value="ECO:0007669"/>
    <property type="project" value="InterPro"/>
</dbReference>
<dbReference type="OrthoDB" id="743409at2759"/>
<dbReference type="NCBIfam" id="TIGR00756">
    <property type="entry name" value="PPR"/>
    <property type="match status" value="4"/>
</dbReference>
<dbReference type="GO" id="GO:0008270">
    <property type="term" value="F:zinc ion binding"/>
    <property type="evidence" value="ECO:0007669"/>
    <property type="project" value="InterPro"/>
</dbReference>
<dbReference type="PROSITE" id="PS51375">
    <property type="entry name" value="PPR"/>
    <property type="match status" value="7"/>
</dbReference>
<dbReference type="GeneID" id="105036498"/>